<evidence type="ECO:0000313" key="1">
    <source>
        <dbReference type="EMBL" id="MFB9315182.1"/>
    </source>
</evidence>
<dbReference type="RefSeq" id="WP_140008886.1">
    <property type="nucleotide sequence ID" value="NZ_JBHMDG010000030.1"/>
</dbReference>
<gene>
    <name evidence="1" type="ORF">ACFFRI_19190</name>
</gene>
<protein>
    <recommendedName>
        <fullName evidence="3">HTH cro/C1-type domain-containing protein</fullName>
    </recommendedName>
</protein>
<dbReference type="InterPro" id="IPR010982">
    <property type="entry name" value="Lambda_DNA-bd_dom_sf"/>
</dbReference>
<dbReference type="SUPFAM" id="SSF47413">
    <property type="entry name" value="lambda repressor-like DNA-binding domains"/>
    <property type="match status" value="1"/>
</dbReference>
<keyword evidence="2" id="KW-1185">Reference proteome</keyword>
<dbReference type="Proteomes" id="UP001589750">
    <property type="component" value="Unassembled WGS sequence"/>
</dbReference>
<reference evidence="1 2" key="1">
    <citation type="submission" date="2024-09" db="EMBL/GenBank/DDBJ databases">
        <authorList>
            <person name="Sun Q."/>
            <person name="Mori K."/>
        </authorList>
    </citation>
    <scope>NUCLEOTIDE SEQUENCE [LARGE SCALE GENOMIC DNA]</scope>
    <source>
        <strain evidence="1 2">JCM 9626</strain>
    </source>
</reference>
<accession>A0ABV5KFK3</accession>
<sequence>MLAVRDAIRADRTTSTEKIALDLDISVDQLRRLMRGEAQLLLVDMHRLAARLSIDIDTAVRRDPT</sequence>
<organism evidence="1 2">
    <name type="scientific">Nocardioides plantarum</name>
    <dbReference type="NCBI Taxonomy" id="29299"/>
    <lineage>
        <taxon>Bacteria</taxon>
        <taxon>Bacillati</taxon>
        <taxon>Actinomycetota</taxon>
        <taxon>Actinomycetes</taxon>
        <taxon>Propionibacteriales</taxon>
        <taxon>Nocardioidaceae</taxon>
        <taxon>Nocardioides</taxon>
    </lineage>
</organism>
<name>A0ABV5KFK3_9ACTN</name>
<evidence type="ECO:0000313" key="2">
    <source>
        <dbReference type="Proteomes" id="UP001589750"/>
    </source>
</evidence>
<dbReference type="EMBL" id="JBHMDG010000030">
    <property type="protein sequence ID" value="MFB9315182.1"/>
    <property type="molecule type" value="Genomic_DNA"/>
</dbReference>
<proteinExistence type="predicted"/>
<comment type="caution">
    <text evidence="1">The sequence shown here is derived from an EMBL/GenBank/DDBJ whole genome shotgun (WGS) entry which is preliminary data.</text>
</comment>
<evidence type="ECO:0008006" key="3">
    <source>
        <dbReference type="Google" id="ProtNLM"/>
    </source>
</evidence>